<comment type="cofactor">
    <cofactor evidence="1">
        <name>Fe(2+)</name>
        <dbReference type="ChEBI" id="CHEBI:29033"/>
    </cofactor>
</comment>
<evidence type="ECO:0000259" key="5">
    <source>
        <dbReference type="Pfam" id="PF02668"/>
    </source>
</evidence>
<dbReference type="Pfam" id="PF02668">
    <property type="entry name" value="TauD"/>
    <property type="match status" value="1"/>
</dbReference>
<proteinExistence type="predicted"/>
<feature type="domain" description="TauD/TfdA-like" evidence="5">
    <location>
        <begin position="50"/>
        <end position="252"/>
    </location>
</feature>
<evidence type="ECO:0000256" key="2">
    <source>
        <dbReference type="ARBA" id="ARBA00023002"/>
    </source>
</evidence>
<keyword evidence="8" id="KW-1185">Reference proteome</keyword>
<reference evidence="8" key="2">
    <citation type="submission" date="2023-07" db="EMBL/GenBank/DDBJ databases">
        <title>Whole genome shotgun sequence of Streptomyces achromogenes subsp. rubradiris NBRC 14000.</title>
        <authorList>
            <person name="Komaki H."/>
            <person name="Tamura T."/>
        </authorList>
    </citation>
    <scope>NUCLEOTIDE SEQUENCE [LARGE SCALE GENOMIC DNA]</scope>
    <source>
        <strain evidence="8">NBRC 14000</strain>
    </source>
</reference>
<comment type="caution">
    <text evidence="7">The sequence shown here is derived from an EMBL/GenBank/DDBJ whole genome shotgun (WGS) entry which is preliminary data.</text>
</comment>
<dbReference type="SUPFAM" id="SSF51197">
    <property type="entry name" value="Clavaminate synthase-like"/>
    <property type="match status" value="1"/>
</dbReference>
<keyword evidence="4" id="KW-0045">Antibiotic biosynthesis</keyword>
<name>A0ABQ3RR39_STRRR</name>
<dbReference type="PANTHER" id="PTHR10696:SF56">
    <property type="entry name" value="TAUD_TFDA-LIKE DOMAIN-CONTAINING PROTEIN"/>
    <property type="match status" value="1"/>
</dbReference>
<evidence type="ECO:0000256" key="4">
    <source>
        <dbReference type="ARBA" id="ARBA00023194"/>
    </source>
</evidence>
<evidence type="ECO:0000313" key="6">
    <source>
        <dbReference type="EMBL" id="GHI52878.1"/>
    </source>
</evidence>
<dbReference type="PANTHER" id="PTHR10696">
    <property type="entry name" value="GAMMA-BUTYROBETAINE HYDROXYLASE-RELATED"/>
    <property type="match status" value="1"/>
</dbReference>
<evidence type="ECO:0000313" key="8">
    <source>
        <dbReference type="Proteomes" id="UP000646738"/>
    </source>
</evidence>
<dbReference type="InterPro" id="IPR003819">
    <property type="entry name" value="TauD/TfdA-like"/>
</dbReference>
<evidence type="ECO:0000256" key="3">
    <source>
        <dbReference type="ARBA" id="ARBA00023004"/>
    </source>
</evidence>
<organism evidence="7 8">
    <name type="scientific">Streptomyces rubradiris</name>
    <name type="common">Streptomyces achromogenes subsp. rubradiris</name>
    <dbReference type="NCBI Taxonomy" id="285531"/>
    <lineage>
        <taxon>Bacteria</taxon>
        <taxon>Bacillati</taxon>
        <taxon>Actinomycetota</taxon>
        <taxon>Actinomycetes</taxon>
        <taxon>Kitasatosporales</taxon>
        <taxon>Streptomycetaceae</taxon>
        <taxon>Streptomyces</taxon>
    </lineage>
</organism>
<dbReference type="RefSeq" id="WP_189999929.1">
    <property type="nucleotide sequence ID" value="NZ_BNCB01000040.1"/>
</dbReference>
<accession>A0ABQ3RR39</accession>
<sequence>MDLTTTDMRRSAADARCGRSAPSPYLEKLRRHGFVVLEPDGPDGLSLEDIMAPLGTAVSYRFGTQLVQEQRPGTDNSQFRTGAIPMHVDAILNAHPVRYIGLECLEAPDEGGETLIAGSSAFFATAPAELVETLRGIRIEYWSRVSGFYVERPGGNPVVAPVQVDPVTGGDTLQIGLDYPEDPERNYGAAVVGRTKEQSLELFALVDRWLTVPEVMYAHRWRVGQVLVMDNQRVVHGRAAYCVDAPRKLRRISVG</sequence>
<gene>
    <name evidence="7" type="primary">pvcB_2</name>
    <name evidence="6" type="synonym">pvcB_1</name>
    <name evidence="6" type="ORF">Srubr_27240</name>
    <name evidence="7" type="ORF">Srubr_81730</name>
</gene>
<dbReference type="EMBL" id="BNEA01000020">
    <property type="protein sequence ID" value="GHI58327.1"/>
    <property type="molecule type" value="Genomic_DNA"/>
</dbReference>
<reference evidence="7" key="1">
    <citation type="submission" date="2020-09" db="EMBL/GenBank/DDBJ databases">
        <title>Whole genome shotgun sequence of Streptomyces achromogenes subsp. rubradiris NBRC 14000.</title>
        <authorList>
            <person name="Komaki H."/>
            <person name="Tamura T."/>
        </authorList>
    </citation>
    <scope>NUCLEOTIDE SEQUENCE</scope>
    <source>
        <strain evidence="7 8">NBRC 14000</strain>
    </source>
</reference>
<evidence type="ECO:0000256" key="1">
    <source>
        <dbReference type="ARBA" id="ARBA00001954"/>
    </source>
</evidence>
<keyword evidence="2" id="KW-0560">Oxidoreductase</keyword>
<dbReference type="InterPro" id="IPR050411">
    <property type="entry name" value="AlphaKG_dependent_hydroxylases"/>
</dbReference>
<dbReference type="EMBL" id="BNEA01000012">
    <property type="protein sequence ID" value="GHI52878.1"/>
    <property type="molecule type" value="Genomic_DNA"/>
</dbReference>
<dbReference type="Gene3D" id="3.60.130.10">
    <property type="entry name" value="Clavaminate synthase-like"/>
    <property type="match status" value="1"/>
</dbReference>
<dbReference type="InterPro" id="IPR042098">
    <property type="entry name" value="TauD-like_sf"/>
</dbReference>
<evidence type="ECO:0000313" key="7">
    <source>
        <dbReference type="EMBL" id="GHI58327.1"/>
    </source>
</evidence>
<protein>
    <submittedName>
        <fullName evidence="7">Paerucumarin biosynthesis protein PvcB</fullName>
    </submittedName>
</protein>
<dbReference type="Proteomes" id="UP000646738">
    <property type="component" value="Unassembled WGS sequence"/>
</dbReference>
<keyword evidence="3" id="KW-0408">Iron</keyword>